<dbReference type="RefSeq" id="YP_010670005.1">
    <property type="nucleotide sequence ID" value="NC_070963.1"/>
</dbReference>
<evidence type="ECO:0000313" key="4">
    <source>
        <dbReference type="Proteomes" id="UP000664915"/>
    </source>
</evidence>
<dbReference type="SMART" id="SM00496">
    <property type="entry name" value="IENR2"/>
    <property type="match status" value="2"/>
</dbReference>
<dbReference type="Gene3D" id="1.10.10.10">
    <property type="entry name" value="Winged helix-like DNA-binding domain superfamily/Winged helix DNA-binding domain"/>
    <property type="match status" value="1"/>
</dbReference>
<dbReference type="EMBL" id="MW015081">
    <property type="protein sequence ID" value="QPX47995.1"/>
    <property type="molecule type" value="Genomic_DNA"/>
</dbReference>
<dbReference type="KEGG" id="vg:77946200"/>
<dbReference type="Proteomes" id="UP000664915">
    <property type="component" value="Segment"/>
</dbReference>
<feature type="compositionally biased region" description="Basic and acidic residues" evidence="1">
    <location>
        <begin position="149"/>
        <end position="160"/>
    </location>
</feature>
<protein>
    <submittedName>
        <fullName evidence="3">Nuclease associated modular domain 3 protein</fullName>
    </submittedName>
</protein>
<dbReference type="InterPro" id="IPR003611">
    <property type="entry name" value="NUMOD3"/>
</dbReference>
<evidence type="ECO:0000256" key="1">
    <source>
        <dbReference type="SAM" id="MobiDB-lite"/>
    </source>
</evidence>
<dbReference type="InterPro" id="IPR036388">
    <property type="entry name" value="WH-like_DNA-bd_sf"/>
</dbReference>
<dbReference type="GO" id="GO:0003677">
    <property type="term" value="F:DNA binding"/>
    <property type="evidence" value="ECO:0007669"/>
    <property type="project" value="InterPro"/>
</dbReference>
<dbReference type="Pfam" id="PF07460">
    <property type="entry name" value="NUMOD3"/>
    <property type="match status" value="1"/>
</dbReference>
<feature type="region of interest" description="Disordered" evidence="1">
    <location>
        <begin position="101"/>
        <end position="160"/>
    </location>
</feature>
<feature type="domain" description="Nuclease associated modular" evidence="2">
    <location>
        <begin position="146"/>
        <end position="162"/>
    </location>
</feature>
<reference evidence="3" key="1">
    <citation type="submission" date="2020-09" db="EMBL/GenBank/DDBJ databases">
        <authorList>
            <person name="Zhang D."/>
            <person name="Hatherill J.R."/>
            <person name="Ramirez J.F."/>
            <person name="Edinger B."/>
            <person name="Balarin R."/>
            <person name="Sullivan A."/>
            <person name="Humpal K.M."/>
            <person name="Guseva A."/>
            <person name="Butela K.A."/>
            <person name="Garlena R.A."/>
            <person name="Russell D.A."/>
            <person name="Pope W.H."/>
            <person name="Jacobs-Sera D."/>
            <person name="Hatfull G.F."/>
        </authorList>
    </citation>
    <scope>NUCLEOTIDE SEQUENCE</scope>
</reference>
<feature type="compositionally biased region" description="Basic and acidic residues" evidence="1">
    <location>
        <begin position="105"/>
        <end position="115"/>
    </location>
</feature>
<accession>A0A879R3W4</accession>
<sequence length="216" mass="25538">MKKYFYVYYSYEEYGRGYIGKRECKCLPKEDTRYFGSFNDKTFKPTQKIILETFDSVEEALEAECALHDFYQVDKNPHFANRAKQTSRKFYYIAPRENMLGENNPAKRPEVREKISAAAKNRKASEETKRKMSEMRKGKPSPKGMLGKKLTEDQRQKIREKKVERDNKIWIIKDPEGKLHTTNNLKYFCELNNLTDSAIHHVISGKRNHHKGWTRA</sequence>
<evidence type="ECO:0000259" key="2">
    <source>
        <dbReference type="SMART" id="SM00496"/>
    </source>
</evidence>
<dbReference type="GeneID" id="77946200"/>
<organism evidence="3 4">
    <name type="scientific">Synechococcus phage S-SRM01</name>
    <dbReference type="NCBI Taxonomy" id="2781608"/>
    <lineage>
        <taxon>Viruses</taxon>
        <taxon>Duplodnaviria</taxon>
        <taxon>Heunggongvirae</taxon>
        <taxon>Uroviricota</taxon>
        <taxon>Caudoviricetes</taxon>
        <taxon>Pantevenvirales</taxon>
        <taxon>Kyanoviridae</taxon>
        <taxon>Serangoonvirus</taxon>
        <taxon>Serangoonvirus essarone</taxon>
    </lineage>
</organism>
<proteinExistence type="predicted"/>
<keyword evidence="4" id="KW-1185">Reference proteome</keyword>
<name>A0A879R3W4_9CAUD</name>
<evidence type="ECO:0000313" key="3">
    <source>
        <dbReference type="EMBL" id="QPX47995.1"/>
    </source>
</evidence>
<feature type="compositionally biased region" description="Basic and acidic residues" evidence="1">
    <location>
        <begin position="123"/>
        <end position="137"/>
    </location>
</feature>
<feature type="domain" description="Nuclease associated modular" evidence="2">
    <location>
        <begin position="120"/>
        <end position="136"/>
    </location>
</feature>